<gene>
    <name evidence="2" type="ORF">FGL95_26020</name>
</gene>
<feature type="chain" id="PRO_5038393536" evidence="1">
    <location>
        <begin position="21"/>
        <end position="71"/>
    </location>
</feature>
<proteinExistence type="predicted"/>
<evidence type="ECO:0000256" key="1">
    <source>
        <dbReference type="SAM" id="SignalP"/>
    </source>
</evidence>
<feature type="signal peptide" evidence="1">
    <location>
        <begin position="1"/>
        <end position="20"/>
    </location>
</feature>
<accession>A0A848KKW0</accession>
<keyword evidence="3" id="KW-1185">Reference proteome</keyword>
<keyword evidence="1" id="KW-0732">Signal</keyword>
<reference evidence="2 3" key="1">
    <citation type="submission" date="2019-05" db="EMBL/GenBank/DDBJ databases">
        <authorList>
            <person name="Lee S.D."/>
        </authorList>
    </citation>
    <scope>NUCLEOTIDE SEQUENCE [LARGE SCALE GENOMIC DNA]</scope>
    <source>
        <strain evidence="2 3">YC2-7</strain>
    </source>
</reference>
<dbReference type="Proteomes" id="UP000535543">
    <property type="component" value="Unassembled WGS sequence"/>
</dbReference>
<protein>
    <submittedName>
        <fullName evidence="2">Uncharacterized protein</fullName>
    </submittedName>
</protein>
<reference evidence="2 3" key="2">
    <citation type="submission" date="2020-06" db="EMBL/GenBank/DDBJ databases">
        <title>Antribacter stalactiti gen. nov., sp. nov., a new member of the family Nacardiaceae isolated from a cave.</title>
        <authorList>
            <person name="Kim I.S."/>
        </authorList>
    </citation>
    <scope>NUCLEOTIDE SEQUENCE [LARGE SCALE GENOMIC DNA]</scope>
    <source>
        <strain evidence="2 3">YC2-7</strain>
    </source>
</reference>
<evidence type="ECO:0000313" key="3">
    <source>
        <dbReference type="Proteomes" id="UP000535543"/>
    </source>
</evidence>
<dbReference type="AlphaFoldDB" id="A0A848KKW0"/>
<dbReference type="EMBL" id="VCQU01000011">
    <property type="protein sequence ID" value="NMN98498.1"/>
    <property type="molecule type" value="Genomic_DNA"/>
</dbReference>
<dbReference type="RefSeq" id="WP_169592918.1">
    <property type="nucleotide sequence ID" value="NZ_VCQU01000011.1"/>
</dbReference>
<organism evidence="2 3">
    <name type="scientific">Antrihabitans stalactiti</name>
    <dbReference type="NCBI Taxonomy" id="2584121"/>
    <lineage>
        <taxon>Bacteria</taxon>
        <taxon>Bacillati</taxon>
        <taxon>Actinomycetota</taxon>
        <taxon>Actinomycetes</taxon>
        <taxon>Mycobacteriales</taxon>
        <taxon>Nocardiaceae</taxon>
        <taxon>Antrihabitans</taxon>
    </lineage>
</organism>
<comment type="caution">
    <text evidence="2">The sequence shown here is derived from an EMBL/GenBank/DDBJ whole genome shotgun (WGS) entry which is preliminary data.</text>
</comment>
<name>A0A848KKW0_9NOCA</name>
<sequence length="71" mass="7058">MSRSGLKRSFAVGIAGFAVAAGAAFMSPGTASADIIDTVCVYQGKFVPCKAESETAAKCALGPLCLVLGSS</sequence>
<evidence type="ECO:0000313" key="2">
    <source>
        <dbReference type="EMBL" id="NMN98498.1"/>
    </source>
</evidence>